<protein>
    <recommendedName>
        <fullName evidence="2">histidine kinase</fullName>
        <ecNumber evidence="2">2.7.13.3</ecNumber>
    </recommendedName>
</protein>
<evidence type="ECO:0000313" key="10">
    <source>
        <dbReference type="EMBL" id="TQM75191.1"/>
    </source>
</evidence>
<dbReference type="SUPFAM" id="SSF55874">
    <property type="entry name" value="ATPase domain of HSP90 chaperone/DNA topoisomerase II/histidine kinase"/>
    <property type="match status" value="1"/>
</dbReference>
<feature type="domain" description="Histidine kinase" evidence="9">
    <location>
        <begin position="466"/>
        <end position="674"/>
    </location>
</feature>
<feature type="compositionally biased region" description="Low complexity" evidence="7">
    <location>
        <begin position="982"/>
        <end position="992"/>
    </location>
</feature>
<evidence type="ECO:0000256" key="1">
    <source>
        <dbReference type="ARBA" id="ARBA00000085"/>
    </source>
</evidence>
<dbReference type="InterPro" id="IPR050980">
    <property type="entry name" value="2C_sensor_his_kinase"/>
</dbReference>
<dbReference type="InterPro" id="IPR013587">
    <property type="entry name" value="Nitrate/nitrite_sensing"/>
</dbReference>
<dbReference type="EC" id="2.7.13.3" evidence="2"/>
<keyword evidence="8" id="KW-0472">Membrane</keyword>
<comment type="catalytic activity">
    <reaction evidence="1">
        <text>ATP + protein L-histidine = ADP + protein N-phospho-L-histidine.</text>
        <dbReference type="EC" id="2.7.13.3"/>
    </reaction>
</comment>
<dbReference type="Proteomes" id="UP000319213">
    <property type="component" value="Unassembled WGS sequence"/>
</dbReference>
<feature type="region of interest" description="Disordered" evidence="7">
    <location>
        <begin position="694"/>
        <end position="998"/>
    </location>
</feature>
<evidence type="ECO:0000256" key="5">
    <source>
        <dbReference type="ARBA" id="ARBA00022777"/>
    </source>
</evidence>
<evidence type="ECO:0000256" key="4">
    <source>
        <dbReference type="ARBA" id="ARBA00022679"/>
    </source>
</evidence>
<dbReference type="GO" id="GO:0000160">
    <property type="term" value="P:phosphorelay signal transduction system"/>
    <property type="evidence" value="ECO:0007669"/>
    <property type="project" value="UniProtKB-KW"/>
</dbReference>
<dbReference type="SMART" id="SM00387">
    <property type="entry name" value="HATPase_c"/>
    <property type="match status" value="1"/>
</dbReference>
<dbReference type="Gene3D" id="3.30.565.10">
    <property type="entry name" value="Histidine kinase-like ATPase, C-terminal domain"/>
    <property type="match status" value="1"/>
</dbReference>
<evidence type="ECO:0000259" key="9">
    <source>
        <dbReference type="PROSITE" id="PS50109"/>
    </source>
</evidence>
<dbReference type="InterPro" id="IPR005467">
    <property type="entry name" value="His_kinase_dom"/>
</dbReference>
<dbReference type="RefSeq" id="WP_229789119.1">
    <property type="nucleotide sequence ID" value="NZ_BMPV01000007.1"/>
</dbReference>
<dbReference type="AlphaFoldDB" id="A0A543IX94"/>
<dbReference type="PANTHER" id="PTHR44936:SF9">
    <property type="entry name" value="SENSOR PROTEIN CREC"/>
    <property type="match status" value="1"/>
</dbReference>
<keyword evidence="6" id="KW-0902">Two-component regulatory system</keyword>
<sequence length="998" mass="105994">MPHTGGEPGAAPAKGAPQASAPAAAKARPALPGGLLSYLDVRNWRVRTRLVALILVPTVAVVLIGGYQITSAMSAADEFQRVNQLAKLVQSVAELGHELAAERDMTAMHIARGHPDAEKAGLDGQMARVDAAAAAVRTQAAVVQNEVTGRTADEVATVINRIGNLPTLRRQAASRQLLPDAAFGQYSLIIEDLLSLYDELGKGSNDDALFGGAVTLESLTKAKEALSRQRGLVAIVVTAGRFEQQQMQDFLGAISQEEAHRRAFLAEVSRADRRFYDETVNSTVTERAFFLRRLVLIRATVGASLKGLDLTRGRQDDAQEWFKASTAVIDAMHRVEQRQMQAILNRSADLESSERGSAFLLAGVIAGIVIVVLLVTTGVAQSLVRPLRRLRSDALDVALRRLPEVVQKLRESTSDAPPPEVAPIGIHTKDEIGEVARAFDEVHREAVRLASEEARLRSNINAIFVNLSRRSQTLVERQLALIERLEQGEENERRLADLFTLDHLATRMRRNSENLLVLAGQDAVRRHSEPVELMDVVRAALSEVENYERAVLRLQSEVAIAGQAVNDVVHLLAELIENALWFSPADTKVFISSNRIDGSGVMISVTDQGIGMSPEELAQVNWRLADPPVVDVAASRRMGLYVVGRLAMRHGIRVQLRSQDSGGLTAMVLLPENLIVPIPGALPGMPLGHGAAPMPPAGGGFGPPPQPAAASFGAPPVPPQAGPGPLSGPTEVGPFAGTAPSGGPAARTGETFSMDRLRPFTPPEPPHLNAPWPGAETLDAPAEQAGGTGPSWPELPPVQSGGFPEPPAFRPVTGGPKADPPAETRTGWGAPPPATGDQGNTPGGEWGVGSEQPAAPEPGQAAKEQADEYLPIYAEVESNWFRRSTPGSGDRKQGESSGWSSPADEGWRAAQSVAQPTKGGVTAGGLPKRVPKANLVPGRAGPAAPSGPAPRPQLSPDRMRSRLSSYQSGLRRGRDAIRRESAGAAADGATGTTEEKGE</sequence>
<keyword evidence="5 10" id="KW-0418">Kinase</keyword>
<gene>
    <name evidence="10" type="ORF">FHX40_1893</name>
</gene>
<feature type="region of interest" description="Disordered" evidence="7">
    <location>
        <begin position="1"/>
        <end position="24"/>
    </location>
</feature>
<feature type="compositionally biased region" description="Low complexity" evidence="7">
    <location>
        <begin position="851"/>
        <end position="863"/>
    </location>
</feature>
<dbReference type="Pfam" id="PF02518">
    <property type="entry name" value="HATPase_c"/>
    <property type="match status" value="1"/>
</dbReference>
<evidence type="ECO:0000256" key="3">
    <source>
        <dbReference type="ARBA" id="ARBA00022553"/>
    </source>
</evidence>
<dbReference type="GO" id="GO:0004673">
    <property type="term" value="F:protein histidine kinase activity"/>
    <property type="evidence" value="ECO:0007669"/>
    <property type="project" value="UniProtKB-EC"/>
</dbReference>
<accession>A0A543IX94</accession>
<dbReference type="Pfam" id="PF08376">
    <property type="entry name" value="NIT"/>
    <property type="match status" value="1"/>
</dbReference>
<keyword evidence="4" id="KW-0808">Transferase</keyword>
<keyword evidence="8" id="KW-0812">Transmembrane</keyword>
<dbReference type="PROSITE" id="PS50109">
    <property type="entry name" value="HIS_KIN"/>
    <property type="match status" value="1"/>
</dbReference>
<keyword evidence="11" id="KW-1185">Reference proteome</keyword>
<feature type="compositionally biased region" description="Basic and acidic residues" evidence="7">
    <location>
        <begin position="972"/>
        <end position="981"/>
    </location>
</feature>
<dbReference type="InterPro" id="IPR003594">
    <property type="entry name" value="HATPase_dom"/>
</dbReference>
<dbReference type="InterPro" id="IPR036890">
    <property type="entry name" value="HATPase_C_sf"/>
</dbReference>
<evidence type="ECO:0000256" key="6">
    <source>
        <dbReference type="ARBA" id="ARBA00023012"/>
    </source>
</evidence>
<reference evidence="10 11" key="1">
    <citation type="submission" date="2019-06" db="EMBL/GenBank/DDBJ databases">
        <title>Sequencing the genomes of 1000 actinobacteria strains.</title>
        <authorList>
            <person name="Klenk H.-P."/>
        </authorList>
    </citation>
    <scope>NUCLEOTIDE SEQUENCE [LARGE SCALE GENOMIC DNA]</scope>
    <source>
        <strain evidence="10 11">DSM 43186</strain>
    </source>
</reference>
<name>A0A543IX94_9ACTN</name>
<feature type="compositionally biased region" description="Low complexity" evidence="7">
    <location>
        <begin position="9"/>
        <end position="24"/>
    </location>
</feature>
<dbReference type="EMBL" id="VFPQ01000001">
    <property type="protein sequence ID" value="TQM75191.1"/>
    <property type="molecule type" value="Genomic_DNA"/>
</dbReference>
<keyword evidence="3" id="KW-0597">Phosphoprotein</keyword>
<dbReference type="PANTHER" id="PTHR44936">
    <property type="entry name" value="SENSOR PROTEIN CREC"/>
    <property type="match status" value="1"/>
</dbReference>
<dbReference type="Gene3D" id="6.10.340.10">
    <property type="match status" value="1"/>
</dbReference>
<evidence type="ECO:0000256" key="8">
    <source>
        <dbReference type="SAM" id="Phobius"/>
    </source>
</evidence>
<comment type="caution">
    <text evidence="10">The sequence shown here is derived from an EMBL/GenBank/DDBJ whole genome shotgun (WGS) entry which is preliminary data.</text>
</comment>
<keyword evidence="8" id="KW-1133">Transmembrane helix</keyword>
<evidence type="ECO:0000313" key="11">
    <source>
        <dbReference type="Proteomes" id="UP000319213"/>
    </source>
</evidence>
<proteinExistence type="predicted"/>
<evidence type="ECO:0000256" key="2">
    <source>
        <dbReference type="ARBA" id="ARBA00012438"/>
    </source>
</evidence>
<feature type="transmembrane region" description="Helical" evidence="8">
    <location>
        <begin position="50"/>
        <end position="69"/>
    </location>
</feature>
<evidence type="ECO:0000256" key="7">
    <source>
        <dbReference type="SAM" id="MobiDB-lite"/>
    </source>
</evidence>
<feature type="transmembrane region" description="Helical" evidence="8">
    <location>
        <begin position="358"/>
        <end position="380"/>
    </location>
</feature>
<organism evidence="10 11">
    <name type="scientific">Thermopolyspora flexuosa</name>
    <dbReference type="NCBI Taxonomy" id="103836"/>
    <lineage>
        <taxon>Bacteria</taxon>
        <taxon>Bacillati</taxon>
        <taxon>Actinomycetota</taxon>
        <taxon>Actinomycetes</taxon>
        <taxon>Streptosporangiales</taxon>
        <taxon>Streptosporangiaceae</taxon>
        <taxon>Thermopolyspora</taxon>
    </lineage>
</organism>